<gene>
    <name evidence="1" type="ORF">UR23_C0051G0010</name>
</gene>
<dbReference type="EMBL" id="LBOK01000051">
    <property type="protein sequence ID" value="KKP32990.1"/>
    <property type="molecule type" value="Genomic_DNA"/>
</dbReference>
<reference evidence="1 2" key="1">
    <citation type="journal article" date="2015" name="Nature">
        <title>rRNA introns, odd ribosomes, and small enigmatic genomes across a large radiation of phyla.</title>
        <authorList>
            <person name="Brown C.T."/>
            <person name="Hug L.A."/>
            <person name="Thomas B.C."/>
            <person name="Sharon I."/>
            <person name="Castelle C.J."/>
            <person name="Singh A."/>
            <person name="Wilkins M.J."/>
            <person name="Williams K.H."/>
            <person name="Banfield J.F."/>
        </authorList>
    </citation>
    <scope>NUCLEOTIDE SEQUENCE [LARGE SCALE GENOMIC DNA]</scope>
</reference>
<accession>A0A0G0B2B0</accession>
<proteinExistence type="predicted"/>
<evidence type="ECO:0000313" key="2">
    <source>
        <dbReference type="Proteomes" id="UP000034349"/>
    </source>
</evidence>
<protein>
    <submittedName>
        <fullName evidence="1">Uncharacterized protein</fullName>
    </submittedName>
</protein>
<evidence type="ECO:0000313" key="1">
    <source>
        <dbReference type="EMBL" id="KKP32990.1"/>
    </source>
</evidence>
<name>A0A0G0B2B0_9BACT</name>
<organism evidence="1 2">
    <name type="scientific">Candidatus Roizmanbacteria bacterium GW2011_GWA2_32_13</name>
    <dbReference type="NCBI Taxonomy" id="1618475"/>
    <lineage>
        <taxon>Bacteria</taxon>
        <taxon>Candidatus Roizmaniibacteriota</taxon>
    </lineage>
</organism>
<dbReference type="AlphaFoldDB" id="A0A0G0B2B0"/>
<comment type="caution">
    <text evidence="1">The sequence shown here is derived from an EMBL/GenBank/DDBJ whole genome shotgun (WGS) entry which is preliminary data.</text>
</comment>
<sequence>MTGYTITTVRPYVENKGIFVSAHYGDKATFGGYTGTKECFVSVGDKADVSGISMVATGCIALCRFARLSIAEGGCQLVSKY</sequence>
<dbReference type="Proteomes" id="UP000034349">
    <property type="component" value="Unassembled WGS sequence"/>
</dbReference>